<dbReference type="Proteomes" id="UP000789396">
    <property type="component" value="Unassembled WGS sequence"/>
</dbReference>
<keyword evidence="3" id="KW-1185">Reference proteome</keyword>
<dbReference type="GO" id="GO:0000250">
    <property type="term" value="F:lanosterol synthase activity"/>
    <property type="evidence" value="ECO:0007669"/>
    <property type="project" value="TreeGrafter"/>
</dbReference>
<dbReference type="SUPFAM" id="SSF48239">
    <property type="entry name" value="Terpenoid cyclases/Protein prenyltransferases"/>
    <property type="match status" value="1"/>
</dbReference>
<comment type="similarity">
    <text evidence="1">Belongs to the terpene cyclase/mutase family.</text>
</comment>
<sequence>MHLPEIKSIINSDIKSTDLNRWRLKVEDGRQTWHYLDEDEAKNWPQSVIEKYWIGLHFESKTFEKPKTAFEAAQNGFEYFKQLQTSDGHWAGEYGGPMFLIPGLIIAMYITHIPIPEVWGIEIIRYLVNKANPVDGRFWVHTRAVYLPMGYCYGRRLSAEVTPLIEQLRQELYVEPFETINWSSARNNIADVDLYVPHTKTL</sequence>
<dbReference type="GO" id="GO:0005811">
    <property type="term" value="C:lipid droplet"/>
    <property type="evidence" value="ECO:0007669"/>
    <property type="project" value="InterPro"/>
</dbReference>
<feature type="non-terminal residue" evidence="2">
    <location>
        <position position="1"/>
    </location>
</feature>
<dbReference type="OrthoDB" id="21502at2759"/>
<dbReference type="PANTHER" id="PTHR11764">
    <property type="entry name" value="TERPENE CYCLASE/MUTASE FAMILY MEMBER"/>
    <property type="match status" value="1"/>
</dbReference>
<reference evidence="2" key="1">
    <citation type="submission" date="2021-06" db="EMBL/GenBank/DDBJ databases">
        <authorList>
            <person name="Kallberg Y."/>
            <person name="Tangrot J."/>
            <person name="Rosling A."/>
        </authorList>
    </citation>
    <scope>NUCLEOTIDE SEQUENCE</scope>
    <source>
        <strain evidence="2">IN212</strain>
    </source>
</reference>
<name>A0A9N9NG05_9GLOM</name>
<comment type="caution">
    <text evidence="2">The sequence shown here is derived from an EMBL/GenBank/DDBJ whole genome shotgun (WGS) entry which is preliminary data.</text>
</comment>
<dbReference type="GO" id="GO:0006696">
    <property type="term" value="P:ergosterol biosynthetic process"/>
    <property type="evidence" value="ECO:0007669"/>
    <property type="project" value="TreeGrafter"/>
</dbReference>
<organism evidence="2 3">
    <name type="scientific">Racocetra fulgida</name>
    <dbReference type="NCBI Taxonomy" id="60492"/>
    <lineage>
        <taxon>Eukaryota</taxon>
        <taxon>Fungi</taxon>
        <taxon>Fungi incertae sedis</taxon>
        <taxon>Mucoromycota</taxon>
        <taxon>Glomeromycotina</taxon>
        <taxon>Glomeromycetes</taxon>
        <taxon>Diversisporales</taxon>
        <taxon>Gigasporaceae</taxon>
        <taxon>Racocetra</taxon>
    </lineage>
</organism>
<accession>A0A9N9NG05</accession>
<gene>
    <name evidence="2" type="ORF">RFULGI_LOCUS12373</name>
</gene>
<dbReference type="GO" id="GO:0016104">
    <property type="term" value="P:triterpenoid biosynthetic process"/>
    <property type="evidence" value="ECO:0007669"/>
    <property type="project" value="InterPro"/>
</dbReference>
<proteinExistence type="inferred from homology"/>
<evidence type="ECO:0000313" key="3">
    <source>
        <dbReference type="Proteomes" id="UP000789396"/>
    </source>
</evidence>
<dbReference type="EMBL" id="CAJVPZ010029455">
    <property type="protein sequence ID" value="CAG8734254.1"/>
    <property type="molecule type" value="Genomic_DNA"/>
</dbReference>
<dbReference type="InterPro" id="IPR018333">
    <property type="entry name" value="Squalene_cyclase"/>
</dbReference>
<protein>
    <submittedName>
        <fullName evidence="2">14954_t:CDS:1</fullName>
    </submittedName>
</protein>
<dbReference type="Gene3D" id="1.50.10.20">
    <property type="match status" value="2"/>
</dbReference>
<evidence type="ECO:0000256" key="1">
    <source>
        <dbReference type="ARBA" id="ARBA00009755"/>
    </source>
</evidence>
<dbReference type="Gene3D" id="6.20.120.20">
    <property type="match status" value="1"/>
</dbReference>
<dbReference type="InterPro" id="IPR008930">
    <property type="entry name" value="Terpenoid_cyclase/PrenylTrfase"/>
</dbReference>
<dbReference type="PANTHER" id="PTHR11764:SF20">
    <property type="entry name" value="LANOSTEROL SYNTHASE"/>
    <property type="match status" value="1"/>
</dbReference>
<dbReference type="AlphaFoldDB" id="A0A9N9NG05"/>
<evidence type="ECO:0000313" key="2">
    <source>
        <dbReference type="EMBL" id="CAG8734254.1"/>
    </source>
</evidence>